<sequence length="83" mass="9121">MSLLRASTNLATRTTPSRAAAFAMSVRNYADGPSGGSAGATANAKGWKQKEQAHENQYFAQAEKEKLKKLQDSIKKQREHLNE</sequence>
<evidence type="ECO:0000313" key="1">
    <source>
        <dbReference type="EMBL" id="PWN50200.1"/>
    </source>
</evidence>
<dbReference type="EMBL" id="KZ819958">
    <property type="protein sequence ID" value="PWN50200.1"/>
    <property type="molecule type" value="Genomic_DNA"/>
</dbReference>
<reference evidence="1 2" key="1">
    <citation type="journal article" date="2018" name="Mol. Biol. Evol.">
        <title>Broad Genomic Sampling Reveals a Smut Pathogenic Ancestry of the Fungal Clade Ustilaginomycotina.</title>
        <authorList>
            <person name="Kijpornyongpan T."/>
            <person name="Mondo S.J."/>
            <person name="Barry K."/>
            <person name="Sandor L."/>
            <person name="Lee J."/>
            <person name="Lipzen A."/>
            <person name="Pangilinan J."/>
            <person name="LaButti K."/>
            <person name="Hainaut M."/>
            <person name="Henrissat B."/>
            <person name="Grigoriev I.V."/>
            <person name="Spatafora J.W."/>
            <person name="Aime M.C."/>
        </authorList>
    </citation>
    <scope>NUCLEOTIDE SEQUENCE [LARGE SCALE GENOMIC DNA]</scope>
    <source>
        <strain evidence="1 2">SA 807</strain>
    </source>
</reference>
<keyword evidence="2" id="KW-1185">Reference proteome</keyword>
<accession>A0ACD0NWJ4</accession>
<feature type="non-terminal residue" evidence="1">
    <location>
        <position position="83"/>
    </location>
</feature>
<dbReference type="Proteomes" id="UP000245626">
    <property type="component" value="Unassembled WGS sequence"/>
</dbReference>
<gene>
    <name evidence="1" type="ORF">IE53DRAFT_301452</name>
</gene>
<name>A0ACD0NWJ4_9BASI</name>
<evidence type="ECO:0000313" key="2">
    <source>
        <dbReference type="Proteomes" id="UP000245626"/>
    </source>
</evidence>
<proteinExistence type="predicted"/>
<organism evidence="1 2">
    <name type="scientific">Violaceomyces palustris</name>
    <dbReference type="NCBI Taxonomy" id="1673888"/>
    <lineage>
        <taxon>Eukaryota</taxon>
        <taxon>Fungi</taxon>
        <taxon>Dikarya</taxon>
        <taxon>Basidiomycota</taxon>
        <taxon>Ustilaginomycotina</taxon>
        <taxon>Ustilaginomycetes</taxon>
        <taxon>Violaceomycetales</taxon>
        <taxon>Violaceomycetaceae</taxon>
        <taxon>Violaceomyces</taxon>
    </lineage>
</organism>
<protein>
    <submittedName>
        <fullName evidence="1">Uncharacterized protein</fullName>
    </submittedName>
</protein>